<evidence type="ECO:0000313" key="3">
    <source>
        <dbReference type="EMBL" id="RAL42023.1"/>
    </source>
</evidence>
<sequence>MDIQFTEESSAAQATEDHMNLAFGEEVNQDEENSVDGEEMEDEVGDNDEFMADNEVRAEESGAEGEARALDEIGEDQEEEEDDDDDDDDYGDDDDDDDEEEERLVENDGGTASVSLGNNDMPLDRLSALPILLLFNILSRLDTREGVITSVLSKRWKHLWLFVPRLKFSYSSVDTEKISRFLAAINRTIIIYNARFLSCFEVEFTYHDCKRPVIYSRVLSMLAMNGWELPQSDRRVLQVSTSCNEESISGIACLLDSSPYVETLGIDGYKPKKTMGGSPAGARHDLRGDLLHLKTIEITIWPEPNDDGEPMLELAEILLKRSKVLERLVVHVIRTVDFVSVIQRLLECPRSSPNAVVLLP</sequence>
<reference evidence="3 4" key="1">
    <citation type="submission" date="2018-06" db="EMBL/GenBank/DDBJ databases">
        <title>The Genome of Cuscuta australis (Dodder) Provides Insight into the Evolution of Plant Parasitism.</title>
        <authorList>
            <person name="Liu H."/>
        </authorList>
    </citation>
    <scope>NUCLEOTIDE SEQUENCE [LARGE SCALE GENOMIC DNA]</scope>
    <source>
        <strain evidence="4">cv. Yunnan</strain>
        <tissue evidence="3">Vines</tissue>
    </source>
</reference>
<evidence type="ECO:0000313" key="4">
    <source>
        <dbReference type="Proteomes" id="UP000249390"/>
    </source>
</evidence>
<gene>
    <name evidence="3" type="ORF">DM860_018197</name>
</gene>
<dbReference type="InterPro" id="IPR036047">
    <property type="entry name" value="F-box-like_dom_sf"/>
</dbReference>
<dbReference type="Proteomes" id="UP000249390">
    <property type="component" value="Unassembled WGS sequence"/>
</dbReference>
<dbReference type="PANTHER" id="PTHR32212:SF234">
    <property type="entry name" value="F-BOX_LRR-REPEAT PROTEIN 13-LIKE"/>
    <property type="match status" value="1"/>
</dbReference>
<proteinExistence type="predicted"/>
<name>A0A328DDN5_9ASTE</name>
<dbReference type="EMBL" id="NQVE01000179">
    <property type="protein sequence ID" value="RAL42023.1"/>
    <property type="molecule type" value="Genomic_DNA"/>
</dbReference>
<feature type="compositionally biased region" description="Basic and acidic residues" evidence="1">
    <location>
        <begin position="54"/>
        <end position="71"/>
    </location>
</feature>
<dbReference type="AlphaFoldDB" id="A0A328DDN5"/>
<feature type="compositionally biased region" description="Acidic residues" evidence="1">
    <location>
        <begin position="27"/>
        <end position="52"/>
    </location>
</feature>
<accession>A0A328DDN5</accession>
<dbReference type="PANTHER" id="PTHR32212">
    <property type="entry name" value="CYCLIN-LIKE F-BOX"/>
    <property type="match status" value="1"/>
</dbReference>
<feature type="compositionally biased region" description="Polar residues" evidence="1">
    <location>
        <begin position="1"/>
        <end position="13"/>
    </location>
</feature>
<keyword evidence="4" id="KW-1185">Reference proteome</keyword>
<evidence type="ECO:0000256" key="1">
    <source>
        <dbReference type="SAM" id="MobiDB-lite"/>
    </source>
</evidence>
<dbReference type="Pfam" id="PF00646">
    <property type="entry name" value="F-box"/>
    <property type="match status" value="1"/>
</dbReference>
<evidence type="ECO:0000259" key="2">
    <source>
        <dbReference type="Pfam" id="PF00646"/>
    </source>
</evidence>
<comment type="caution">
    <text evidence="3">The sequence shown here is derived from an EMBL/GenBank/DDBJ whole genome shotgun (WGS) entry which is preliminary data.</text>
</comment>
<feature type="compositionally biased region" description="Acidic residues" evidence="1">
    <location>
        <begin position="72"/>
        <end position="103"/>
    </location>
</feature>
<protein>
    <recommendedName>
        <fullName evidence="2">F-box domain-containing protein</fullName>
    </recommendedName>
</protein>
<dbReference type="InterPro" id="IPR001810">
    <property type="entry name" value="F-box_dom"/>
</dbReference>
<feature type="domain" description="F-box" evidence="2">
    <location>
        <begin position="126"/>
        <end position="163"/>
    </location>
</feature>
<feature type="region of interest" description="Disordered" evidence="1">
    <location>
        <begin position="1"/>
        <end position="117"/>
    </location>
</feature>
<organism evidence="3 4">
    <name type="scientific">Cuscuta australis</name>
    <dbReference type="NCBI Taxonomy" id="267555"/>
    <lineage>
        <taxon>Eukaryota</taxon>
        <taxon>Viridiplantae</taxon>
        <taxon>Streptophyta</taxon>
        <taxon>Embryophyta</taxon>
        <taxon>Tracheophyta</taxon>
        <taxon>Spermatophyta</taxon>
        <taxon>Magnoliopsida</taxon>
        <taxon>eudicotyledons</taxon>
        <taxon>Gunneridae</taxon>
        <taxon>Pentapetalae</taxon>
        <taxon>asterids</taxon>
        <taxon>lamiids</taxon>
        <taxon>Solanales</taxon>
        <taxon>Convolvulaceae</taxon>
        <taxon>Cuscuteae</taxon>
        <taxon>Cuscuta</taxon>
        <taxon>Cuscuta subgen. Grammica</taxon>
        <taxon>Cuscuta sect. Cleistogrammica</taxon>
    </lineage>
</organism>
<dbReference type="SUPFAM" id="SSF81383">
    <property type="entry name" value="F-box domain"/>
    <property type="match status" value="1"/>
</dbReference>